<dbReference type="Proteomes" id="UP000216444">
    <property type="component" value="Unassembled WGS sequence"/>
</dbReference>
<feature type="region of interest" description="Disordered" evidence="1">
    <location>
        <begin position="71"/>
        <end position="100"/>
    </location>
</feature>
<keyword evidence="4" id="KW-1185">Reference proteome</keyword>
<keyword evidence="2" id="KW-0812">Transmembrane</keyword>
<keyword evidence="2" id="KW-1133">Transmembrane helix</keyword>
<keyword evidence="2" id="KW-0472">Membrane</keyword>
<organism evidence="3 4">
    <name type="scientific">Bifidobacterium tissieri</name>
    <dbReference type="NCBI Taxonomy" id="1630162"/>
    <lineage>
        <taxon>Bacteria</taxon>
        <taxon>Bacillati</taxon>
        <taxon>Actinomycetota</taxon>
        <taxon>Actinomycetes</taxon>
        <taxon>Bifidobacteriales</taxon>
        <taxon>Bifidobacteriaceae</taxon>
        <taxon>Bifidobacterium</taxon>
    </lineage>
</organism>
<evidence type="ECO:0000313" key="4">
    <source>
        <dbReference type="Proteomes" id="UP000216444"/>
    </source>
</evidence>
<dbReference type="EMBL" id="MWWV01000012">
    <property type="protein sequence ID" value="OZG57000.1"/>
    <property type="molecule type" value="Genomic_DNA"/>
</dbReference>
<evidence type="ECO:0000256" key="1">
    <source>
        <dbReference type="SAM" id="MobiDB-lite"/>
    </source>
</evidence>
<evidence type="ECO:0000256" key="2">
    <source>
        <dbReference type="SAM" id="Phobius"/>
    </source>
</evidence>
<proteinExistence type="predicted"/>
<reference evidence="3 4" key="1">
    <citation type="journal article" date="2017" name="BMC Genomics">
        <title>Comparative genomic and phylogenomic analyses of the Bifidobacteriaceae family.</title>
        <authorList>
            <person name="Lugli G.A."/>
            <person name="Milani C."/>
            <person name="Turroni F."/>
            <person name="Duranti S."/>
            <person name="Mancabelli L."/>
            <person name="Mangifesta M."/>
            <person name="Ferrario C."/>
            <person name="Modesto M."/>
            <person name="Mattarelli P."/>
            <person name="Jiri K."/>
            <person name="van Sinderen D."/>
            <person name="Ventura M."/>
        </authorList>
    </citation>
    <scope>NUCLEOTIDE SEQUENCE [LARGE SCALE GENOMIC DNA]</scope>
    <source>
        <strain evidence="3 4">DSM 100201</strain>
    </source>
</reference>
<protein>
    <submittedName>
        <fullName evidence="3">Uncharacterized protein</fullName>
    </submittedName>
</protein>
<accession>A0A261FCX1</accession>
<evidence type="ECO:0000313" key="3">
    <source>
        <dbReference type="EMBL" id="OZG57000.1"/>
    </source>
</evidence>
<name>A0A261FCX1_9BIFI</name>
<dbReference type="AlphaFoldDB" id="A0A261FCX1"/>
<feature type="transmembrane region" description="Helical" evidence="2">
    <location>
        <begin position="20"/>
        <end position="38"/>
    </location>
</feature>
<dbReference type="RefSeq" id="WP_094664504.1">
    <property type="nucleotide sequence ID" value="NZ_MWWV01000012.1"/>
</dbReference>
<comment type="caution">
    <text evidence="3">The sequence shown here is derived from an EMBL/GenBank/DDBJ whole genome shotgun (WGS) entry which is preliminary data.</text>
</comment>
<gene>
    <name evidence="3" type="ORF">BTIS_1662</name>
</gene>
<sequence length="100" mass="10697">MAAPFSHYQWMTTIASKVGGPIPLVIGIFGLGAVVAEATRPHWKPALDGALGQLRNQRVFVKDENGETVSMTSEEIVDQSLPKQKDAASLEGTDSEESAD</sequence>